<dbReference type="EMBL" id="WNHU01000763">
    <property type="protein sequence ID" value="MTV44740.1"/>
    <property type="molecule type" value="Genomic_DNA"/>
</dbReference>
<accession>A0A7X2XMH2</accession>
<name>A0A7X2XMH2_STREE</name>
<dbReference type="RefSeq" id="WP_155474452.1">
    <property type="nucleotide sequence ID" value="NZ_WNHU01000763.1"/>
</dbReference>
<protein>
    <submittedName>
        <fullName evidence="1">Uncharacterized protein</fullName>
    </submittedName>
</protein>
<organism evidence="1 2">
    <name type="scientific">Streptococcus pneumoniae</name>
    <dbReference type="NCBI Taxonomy" id="1313"/>
    <lineage>
        <taxon>Bacteria</taxon>
        <taxon>Bacillati</taxon>
        <taxon>Bacillota</taxon>
        <taxon>Bacilli</taxon>
        <taxon>Lactobacillales</taxon>
        <taxon>Streptococcaceae</taxon>
        <taxon>Streptococcus</taxon>
    </lineage>
</organism>
<evidence type="ECO:0000313" key="1">
    <source>
        <dbReference type="EMBL" id="MTV44740.1"/>
    </source>
</evidence>
<reference evidence="1 2" key="1">
    <citation type="submission" date="2019-11" db="EMBL/GenBank/DDBJ databases">
        <title>Growth characteristics of pneumococcus vary with the chemical composition of the capsule and with environmental conditions.</title>
        <authorList>
            <person name="Tothpal A."/>
            <person name="Desobry K."/>
            <person name="Joshi S."/>
            <person name="Wyllie A.L."/>
            <person name="Weinberger D.M."/>
        </authorList>
    </citation>
    <scope>NUCLEOTIDE SEQUENCE [LARGE SCALE GENOMIC DNA]</scope>
    <source>
        <strain evidence="2">pnumococcus09N</strain>
    </source>
</reference>
<comment type="caution">
    <text evidence="1">The sequence shown here is derived from an EMBL/GenBank/DDBJ whole genome shotgun (WGS) entry which is preliminary data.</text>
</comment>
<proteinExistence type="predicted"/>
<sequence>MTVQELIDALMKVEDKTRVVTGFEHAHTCDRIDIVDVKDYEGNITDRVVVLT</sequence>
<dbReference type="Proteomes" id="UP000467349">
    <property type="component" value="Unassembled WGS sequence"/>
</dbReference>
<gene>
    <name evidence="1" type="ORF">GM545_14515</name>
</gene>
<evidence type="ECO:0000313" key="2">
    <source>
        <dbReference type="Proteomes" id="UP000467349"/>
    </source>
</evidence>
<dbReference type="AlphaFoldDB" id="A0A7X2XMH2"/>